<keyword evidence="2" id="KW-1185">Reference proteome</keyword>
<dbReference type="Proteomes" id="UP000252139">
    <property type="component" value="Unassembled WGS sequence"/>
</dbReference>
<gene>
    <name evidence="1" type="ORF">CU097_007688</name>
</gene>
<sequence length="99" mass="11343">MVTERLFHGTDLRLKWGDTHLTVRDTVSDLLLMAGLRILHNRVRQRYNIETDVGTFEAAEEVPENAKYIGDRCKVMIESKAIIDKFVLDGRLIDSIDSP</sequence>
<proteinExistence type="predicted"/>
<dbReference type="EMBL" id="PJQL01002213">
    <property type="protein sequence ID" value="RCH84985.1"/>
    <property type="molecule type" value="Genomic_DNA"/>
</dbReference>
<evidence type="ECO:0000313" key="2">
    <source>
        <dbReference type="Proteomes" id="UP000252139"/>
    </source>
</evidence>
<accession>A0A367J505</accession>
<evidence type="ECO:0000313" key="1">
    <source>
        <dbReference type="EMBL" id="RCH84985.1"/>
    </source>
</evidence>
<comment type="caution">
    <text evidence="1">The sequence shown here is derived from an EMBL/GenBank/DDBJ whole genome shotgun (WGS) entry which is preliminary data.</text>
</comment>
<protein>
    <submittedName>
        <fullName evidence="1">Uncharacterized protein</fullName>
    </submittedName>
</protein>
<reference evidence="1 2" key="1">
    <citation type="journal article" date="2018" name="G3 (Bethesda)">
        <title>Phylogenetic and Phylogenomic Definition of Rhizopus Species.</title>
        <authorList>
            <person name="Gryganskyi A.P."/>
            <person name="Golan J."/>
            <person name="Dolatabadi S."/>
            <person name="Mondo S."/>
            <person name="Robb S."/>
            <person name="Idnurm A."/>
            <person name="Muszewska A."/>
            <person name="Steczkiewicz K."/>
            <person name="Masonjones S."/>
            <person name="Liao H.L."/>
            <person name="Gajdeczka M.T."/>
            <person name="Anike F."/>
            <person name="Vuek A."/>
            <person name="Anishchenko I.M."/>
            <person name="Voigt K."/>
            <person name="de Hoog G.S."/>
            <person name="Smith M.E."/>
            <person name="Heitman J."/>
            <person name="Vilgalys R."/>
            <person name="Stajich J.E."/>
        </authorList>
    </citation>
    <scope>NUCLEOTIDE SEQUENCE [LARGE SCALE GENOMIC DNA]</scope>
    <source>
        <strain evidence="1 2">CBS 357.93</strain>
    </source>
</reference>
<organism evidence="1 2">
    <name type="scientific">Rhizopus azygosporus</name>
    <name type="common">Rhizopus microsporus var. azygosporus</name>
    <dbReference type="NCBI Taxonomy" id="86630"/>
    <lineage>
        <taxon>Eukaryota</taxon>
        <taxon>Fungi</taxon>
        <taxon>Fungi incertae sedis</taxon>
        <taxon>Mucoromycota</taxon>
        <taxon>Mucoromycotina</taxon>
        <taxon>Mucoromycetes</taxon>
        <taxon>Mucorales</taxon>
        <taxon>Mucorineae</taxon>
        <taxon>Rhizopodaceae</taxon>
        <taxon>Rhizopus</taxon>
    </lineage>
</organism>
<dbReference type="OrthoDB" id="2213064at2759"/>
<name>A0A367J505_RHIAZ</name>
<dbReference type="AlphaFoldDB" id="A0A367J505"/>